<evidence type="ECO:0000259" key="3">
    <source>
        <dbReference type="PROSITE" id="PS51782"/>
    </source>
</evidence>
<evidence type="ECO:0000256" key="2">
    <source>
        <dbReference type="SAM" id="MobiDB-lite"/>
    </source>
</evidence>
<dbReference type="RefSeq" id="WP_370564946.1">
    <property type="nucleotide sequence ID" value="NZ_JBFWIB010000011.1"/>
</dbReference>
<sequence length="253" mass="26437">MKMAIVLVALVLLSACGSSRVIREGGTRVPQAGASAPKPGQTVTVKRGDTLYGLAVGNGISPLDLATWNSISPPYTIYPGQRLRLYPGGSGGRTAAAAPTRPPATPARPPATGAKPPAQPTSPAAAPARSSVAWRWPADGQITTRFANGDPTRQGIGIAGNGGQPVRAAGDGVVVYSGSGLVGYGELIIVKHDDQWLSAYGHNRARLVNEGERVRSGQQIAEMGRSGTARDMLHFEIRHNGRPVDPLAYLPRR</sequence>
<dbReference type="Pfam" id="PF01476">
    <property type="entry name" value="LysM"/>
    <property type="match status" value="1"/>
</dbReference>
<dbReference type="PANTHER" id="PTHR21666">
    <property type="entry name" value="PEPTIDASE-RELATED"/>
    <property type="match status" value="1"/>
</dbReference>
<name>A0ABV4HQY1_9GAMM</name>
<gene>
    <name evidence="4" type="ORF">AB6713_10280</name>
</gene>
<dbReference type="Gene3D" id="2.70.70.10">
    <property type="entry name" value="Glucose Permease (Domain IIA)"/>
    <property type="match status" value="1"/>
</dbReference>
<dbReference type="PROSITE" id="PS51782">
    <property type="entry name" value="LYSM"/>
    <property type="match status" value="1"/>
</dbReference>
<organism evidence="4 5">
    <name type="scientific">Luteimonas salinilitoris</name>
    <dbReference type="NCBI Taxonomy" id="3237697"/>
    <lineage>
        <taxon>Bacteria</taxon>
        <taxon>Pseudomonadati</taxon>
        <taxon>Pseudomonadota</taxon>
        <taxon>Gammaproteobacteria</taxon>
        <taxon>Lysobacterales</taxon>
        <taxon>Lysobacteraceae</taxon>
        <taxon>Luteimonas</taxon>
    </lineage>
</organism>
<dbReference type="PANTHER" id="PTHR21666:SF263">
    <property type="entry name" value="MUREIN HYDROLASE ACTIVATOR NLPD"/>
    <property type="match status" value="1"/>
</dbReference>
<reference evidence="4 5" key="1">
    <citation type="submission" date="2024-07" db="EMBL/GenBank/DDBJ databases">
        <title>Luteimonas salilacus sp. nov., isolated from the shore soil of Salt Lake in Tibet of China.</title>
        <authorList>
            <person name="Zhang X."/>
            <person name="Li A."/>
        </authorList>
    </citation>
    <scope>NUCLEOTIDE SEQUENCE [LARGE SCALE GENOMIC DNA]</scope>
    <source>
        <strain evidence="4 5">B3-2-R+30</strain>
    </source>
</reference>
<evidence type="ECO:0000313" key="5">
    <source>
        <dbReference type="Proteomes" id="UP001566331"/>
    </source>
</evidence>
<evidence type="ECO:0000256" key="1">
    <source>
        <dbReference type="ARBA" id="ARBA00038420"/>
    </source>
</evidence>
<dbReference type="SMART" id="SM00257">
    <property type="entry name" value="LysM"/>
    <property type="match status" value="1"/>
</dbReference>
<accession>A0ABV4HQY1</accession>
<comment type="similarity">
    <text evidence="1">Belongs to the E.coli NlpD/Haemophilus LppB family.</text>
</comment>
<feature type="compositionally biased region" description="Low complexity" evidence="2">
    <location>
        <begin position="110"/>
        <end position="133"/>
    </location>
</feature>
<dbReference type="Proteomes" id="UP001566331">
    <property type="component" value="Unassembled WGS sequence"/>
</dbReference>
<dbReference type="CDD" id="cd00118">
    <property type="entry name" value="LysM"/>
    <property type="match status" value="1"/>
</dbReference>
<feature type="compositionally biased region" description="Pro residues" evidence="2">
    <location>
        <begin position="100"/>
        <end position="109"/>
    </location>
</feature>
<dbReference type="InterPro" id="IPR036779">
    <property type="entry name" value="LysM_dom_sf"/>
</dbReference>
<comment type="caution">
    <text evidence="4">The sequence shown here is derived from an EMBL/GenBank/DDBJ whole genome shotgun (WGS) entry which is preliminary data.</text>
</comment>
<proteinExistence type="inferred from homology"/>
<feature type="domain" description="LysM" evidence="3">
    <location>
        <begin position="41"/>
        <end position="85"/>
    </location>
</feature>
<dbReference type="InterPro" id="IPR016047">
    <property type="entry name" value="M23ase_b-sheet_dom"/>
</dbReference>
<keyword evidence="5" id="KW-1185">Reference proteome</keyword>
<dbReference type="InterPro" id="IPR050570">
    <property type="entry name" value="Cell_wall_metabolism_enzyme"/>
</dbReference>
<dbReference type="EMBL" id="JBFWIC010000012">
    <property type="protein sequence ID" value="MEZ0474998.1"/>
    <property type="molecule type" value="Genomic_DNA"/>
</dbReference>
<dbReference type="InterPro" id="IPR018392">
    <property type="entry name" value="LysM"/>
</dbReference>
<evidence type="ECO:0000313" key="4">
    <source>
        <dbReference type="EMBL" id="MEZ0474998.1"/>
    </source>
</evidence>
<dbReference type="PROSITE" id="PS51257">
    <property type="entry name" value="PROKAR_LIPOPROTEIN"/>
    <property type="match status" value="1"/>
</dbReference>
<dbReference type="CDD" id="cd12797">
    <property type="entry name" value="M23_peptidase"/>
    <property type="match status" value="1"/>
</dbReference>
<dbReference type="Pfam" id="PF01551">
    <property type="entry name" value="Peptidase_M23"/>
    <property type="match status" value="1"/>
</dbReference>
<feature type="region of interest" description="Disordered" evidence="2">
    <location>
        <begin position="88"/>
        <end position="134"/>
    </location>
</feature>
<dbReference type="InterPro" id="IPR011055">
    <property type="entry name" value="Dup_hybrid_motif"/>
</dbReference>
<protein>
    <submittedName>
        <fullName evidence="4">Peptidoglycan DD-metalloendopeptidase family protein</fullName>
    </submittedName>
</protein>
<dbReference type="SUPFAM" id="SSF51261">
    <property type="entry name" value="Duplicated hybrid motif"/>
    <property type="match status" value="1"/>
</dbReference>
<dbReference type="Gene3D" id="3.10.350.10">
    <property type="entry name" value="LysM domain"/>
    <property type="match status" value="1"/>
</dbReference>